<keyword evidence="3" id="KW-1185">Reference proteome</keyword>
<proteinExistence type="predicted"/>
<dbReference type="OrthoDB" id="2734890at2759"/>
<keyword evidence="1" id="KW-0732">Signal</keyword>
<evidence type="ECO:0000256" key="1">
    <source>
        <dbReference type="SAM" id="SignalP"/>
    </source>
</evidence>
<evidence type="ECO:0000313" key="2">
    <source>
        <dbReference type="EMBL" id="KZP19260.1"/>
    </source>
</evidence>
<reference evidence="2 3" key="1">
    <citation type="journal article" date="2016" name="Mol. Biol. Evol.">
        <title>Comparative Genomics of Early-Diverging Mushroom-Forming Fungi Provides Insights into the Origins of Lignocellulose Decay Capabilities.</title>
        <authorList>
            <person name="Nagy L.G."/>
            <person name="Riley R."/>
            <person name="Tritt A."/>
            <person name="Adam C."/>
            <person name="Daum C."/>
            <person name="Floudas D."/>
            <person name="Sun H."/>
            <person name="Yadav J.S."/>
            <person name="Pangilinan J."/>
            <person name="Larsson K.H."/>
            <person name="Matsuura K."/>
            <person name="Barry K."/>
            <person name="Labutti K."/>
            <person name="Kuo R."/>
            <person name="Ohm R.A."/>
            <person name="Bhattacharya S.S."/>
            <person name="Shirouzu T."/>
            <person name="Yoshinaga Y."/>
            <person name="Martin F.M."/>
            <person name="Grigoriev I.V."/>
            <person name="Hibbett D.S."/>
        </authorList>
    </citation>
    <scope>NUCLEOTIDE SEQUENCE [LARGE SCALE GENOMIC DNA]</scope>
    <source>
        <strain evidence="2 3">CBS 109695</strain>
    </source>
</reference>
<accession>A0A166HUU7</accession>
<dbReference type="EMBL" id="KV417565">
    <property type="protein sequence ID" value="KZP19260.1"/>
    <property type="molecule type" value="Genomic_DNA"/>
</dbReference>
<protein>
    <submittedName>
        <fullName evidence="2">Uncharacterized protein</fullName>
    </submittedName>
</protein>
<feature type="chain" id="PRO_5007874840" evidence="1">
    <location>
        <begin position="22"/>
        <end position="196"/>
    </location>
</feature>
<evidence type="ECO:0000313" key="3">
    <source>
        <dbReference type="Proteomes" id="UP000076532"/>
    </source>
</evidence>
<dbReference type="STRING" id="436010.A0A166HUU7"/>
<gene>
    <name evidence="2" type="ORF">FIBSPDRAFT_1045628</name>
</gene>
<dbReference type="AlphaFoldDB" id="A0A166HUU7"/>
<organism evidence="2 3">
    <name type="scientific">Athelia psychrophila</name>
    <dbReference type="NCBI Taxonomy" id="1759441"/>
    <lineage>
        <taxon>Eukaryota</taxon>
        <taxon>Fungi</taxon>
        <taxon>Dikarya</taxon>
        <taxon>Basidiomycota</taxon>
        <taxon>Agaricomycotina</taxon>
        <taxon>Agaricomycetes</taxon>
        <taxon>Agaricomycetidae</taxon>
        <taxon>Atheliales</taxon>
        <taxon>Atheliaceae</taxon>
        <taxon>Athelia</taxon>
    </lineage>
</organism>
<name>A0A166HUU7_9AGAM</name>
<dbReference type="Proteomes" id="UP000076532">
    <property type="component" value="Unassembled WGS sequence"/>
</dbReference>
<feature type="signal peptide" evidence="1">
    <location>
        <begin position="1"/>
        <end position="21"/>
    </location>
</feature>
<sequence length="196" mass="21385">MLFSTLPVALSSLILASRAIASPMTRDASAAPPKVSTDPSCQKMFESCITEVNPAVDDIFNTKSCMLGAACLFPVDEFIDVVYTYKNGTGAAPKSVDQKRLNEPADVPRSIDLKRLNETVFDSITTDGATMSQQNFIDGWYSELSTVGGPFPPNTSLAISYYKRIAGWAGYCEHNVPYKNFADYYQYSSTVHGSVC</sequence>